<feature type="domain" description="DUF1214" evidence="1">
    <location>
        <begin position="282"/>
        <end position="359"/>
    </location>
</feature>
<dbReference type="EMBL" id="CP013264">
    <property type="protein sequence ID" value="ALR19347.1"/>
    <property type="molecule type" value="Genomic_DNA"/>
</dbReference>
<dbReference type="KEGG" id="sbd:ATN00_02520"/>
<protein>
    <recommendedName>
        <fullName evidence="1">DUF1214 domain-containing protein</fullName>
    </recommendedName>
</protein>
<proteinExistence type="predicted"/>
<keyword evidence="3" id="KW-1185">Reference proteome</keyword>
<gene>
    <name evidence="2" type="ORF">ATN00_02520</name>
</gene>
<reference evidence="2 3" key="1">
    <citation type="submission" date="2015-11" db="EMBL/GenBank/DDBJ databases">
        <title>A Two-component Flavoprotein Monooxygenase System MeaXY Responsible for para-Hydroxylation of 2-Methyl-6-ethylaniline and 2,6-Diethylaniline in Sphingobium baderi DE-13.</title>
        <authorList>
            <person name="Cheng M."/>
            <person name="Meng Q."/>
            <person name="Yang Y."/>
            <person name="Chu C."/>
            <person name="Yan X."/>
            <person name="He J."/>
            <person name="Li S."/>
        </authorList>
    </citation>
    <scope>NUCLEOTIDE SEQUENCE [LARGE SCALE GENOMIC DNA]</scope>
    <source>
        <strain evidence="2 3">DE-13</strain>
    </source>
</reference>
<dbReference type="Proteomes" id="UP000056968">
    <property type="component" value="Chromosome"/>
</dbReference>
<dbReference type="InterPro" id="IPR010621">
    <property type="entry name" value="DUF1214"/>
</dbReference>
<dbReference type="Pfam" id="PF06742">
    <property type="entry name" value="DUF1214"/>
    <property type="match status" value="1"/>
</dbReference>
<dbReference type="STRING" id="1332080.ATN00_02520"/>
<evidence type="ECO:0000313" key="3">
    <source>
        <dbReference type="Proteomes" id="UP000056968"/>
    </source>
</evidence>
<evidence type="ECO:0000313" key="2">
    <source>
        <dbReference type="EMBL" id="ALR19347.1"/>
    </source>
</evidence>
<organism evidence="2 3">
    <name type="scientific">Sphingobium baderi</name>
    <dbReference type="NCBI Taxonomy" id="1332080"/>
    <lineage>
        <taxon>Bacteria</taxon>
        <taxon>Pseudomonadati</taxon>
        <taxon>Pseudomonadota</taxon>
        <taxon>Alphaproteobacteria</taxon>
        <taxon>Sphingomonadales</taxon>
        <taxon>Sphingomonadaceae</taxon>
        <taxon>Sphingobium</taxon>
    </lineage>
</organism>
<sequence length="385" mass="43244">MIGHVFRPIQAWGEAMTELAIGDAIKRWDAFCTGLMHAGRDILMTAEQADAVSQAEGLRYLTRLLRSGIEKFVEYSDPQDPFLANVYNEHLKWGLDNPDSLYALAYVDGTREYEIVGNVGSVNYFNFTTAKMSLNAKYEITGVLDGPDVQTDADGNFRVVLSSKNLEANGVHMDPETNSVMVRQTFADRSSEREMSFKIAPIGKIMQAPPLLTEALARSEQAQSFFENTGRTFLNLAAAMRRKPNTLPRVDQDFMLSLGGDPNYAYFWGSFDLAEGEALAIQWPEVPVHEAWNLCLYNFWLESLDYTKGRILLNNNQAIANADGSMTLVVSDQRPAAGNWLETLGHVQGHMMSRWIHPAKLVLPQTKVIRLADADWDALTRRWPE</sequence>
<dbReference type="Gene3D" id="2.60.120.1600">
    <property type="match status" value="1"/>
</dbReference>
<dbReference type="SUPFAM" id="SSF160935">
    <property type="entry name" value="VPA0735-like"/>
    <property type="match status" value="1"/>
</dbReference>
<accession>A0A0S3EV97</accession>
<name>A0A0S3EV97_9SPHN</name>
<evidence type="ECO:0000259" key="1">
    <source>
        <dbReference type="Pfam" id="PF06742"/>
    </source>
</evidence>
<dbReference type="AlphaFoldDB" id="A0A0S3EV97"/>